<evidence type="ECO:0000313" key="2">
    <source>
        <dbReference type="Proteomes" id="UP000276133"/>
    </source>
</evidence>
<dbReference type="AlphaFoldDB" id="A0A3M7SG13"/>
<sequence>MVLKNICHLTKYSISICRRCGNLKQKFMHQATLYLAIFVITKALNSESVMSFSLPASKSSAISFACSTEIKSSKLDEVIRPSSPGEIVTDLMPKLLSTDLYSPRPTLSKSINLNASRSPSKSGRPTSITQSASAFWKITLRFCFLNGSHFSMKICCGLGGIGGSLSMTTFLAGGGRTLPGTRTSCSPILDGA</sequence>
<proteinExistence type="predicted"/>
<protein>
    <submittedName>
        <fullName evidence="1">Uncharacterized protein</fullName>
    </submittedName>
</protein>
<organism evidence="1 2">
    <name type="scientific">Brachionus plicatilis</name>
    <name type="common">Marine rotifer</name>
    <name type="synonym">Brachionus muelleri</name>
    <dbReference type="NCBI Taxonomy" id="10195"/>
    <lineage>
        <taxon>Eukaryota</taxon>
        <taxon>Metazoa</taxon>
        <taxon>Spiralia</taxon>
        <taxon>Gnathifera</taxon>
        <taxon>Rotifera</taxon>
        <taxon>Eurotatoria</taxon>
        <taxon>Monogononta</taxon>
        <taxon>Pseudotrocha</taxon>
        <taxon>Ploima</taxon>
        <taxon>Brachionidae</taxon>
        <taxon>Brachionus</taxon>
    </lineage>
</organism>
<accession>A0A3M7SG13</accession>
<evidence type="ECO:0000313" key="1">
    <source>
        <dbReference type="EMBL" id="RNA34518.1"/>
    </source>
</evidence>
<dbReference type="Proteomes" id="UP000276133">
    <property type="component" value="Unassembled WGS sequence"/>
</dbReference>
<name>A0A3M7SG13_BRAPC</name>
<gene>
    <name evidence="1" type="ORF">BpHYR1_013438</name>
</gene>
<reference evidence="1 2" key="1">
    <citation type="journal article" date="2018" name="Sci. Rep.">
        <title>Genomic signatures of local adaptation to the degree of environmental predictability in rotifers.</title>
        <authorList>
            <person name="Franch-Gras L."/>
            <person name="Hahn C."/>
            <person name="Garcia-Roger E.M."/>
            <person name="Carmona M.J."/>
            <person name="Serra M."/>
            <person name="Gomez A."/>
        </authorList>
    </citation>
    <scope>NUCLEOTIDE SEQUENCE [LARGE SCALE GENOMIC DNA]</scope>
    <source>
        <strain evidence="1">HYR1</strain>
    </source>
</reference>
<dbReference type="EMBL" id="REGN01001460">
    <property type="protein sequence ID" value="RNA34518.1"/>
    <property type="molecule type" value="Genomic_DNA"/>
</dbReference>
<comment type="caution">
    <text evidence="1">The sequence shown here is derived from an EMBL/GenBank/DDBJ whole genome shotgun (WGS) entry which is preliminary data.</text>
</comment>
<keyword evidence="2" id="KW-1185">Reference proteome</keyword>